<dbReference type="Gene3D" id="3.40.50.2020">
    <property type="match status" value="1"/>
</dbReference>
<dbReference type="GO" id="GO:0003999">
    <property type="term" value="F:adenine phosphoribosyltransferase activity"/>
    <property type="evidence" value="ECO:0007669"/>
    <property type="project" value="UniProtKB-EC"/>
</dbReference>
<evidence type="ECO:0000256" key="15">
    <source>
        <dbReference type="SAM" id="MobiDB-lite"/>
    </source>
</evidence>
<sequence>MKYGTSYGRWWAPPTRTQTRPHVPRRRGAALGARPRPLGAPPPPRAGAEPTSPLVPRRRADAAMADSELQLVAQRIRSFPDFPVPGVLFRDISPVLKHPDSFRASISLLANHLKKAHGGRIDYIAGLDSRGFLFGPSLAQELGLGCILIRKRGKLPGPTVCVSYALEYGKAELEIQRDALEPGQKVVVVDDLLATGVRVNPAPTPHQLEKRISLGGCSDPHWPPGGPEVQRGGDLCVCG</sequence>
<gene>
    <name evidence="17" type="primary">APRT</name>
</gene>
<comment type="similarity">
    <text evidence="5">Belongs to the purine/pyrimidine phosphoribosyltransferase family.</text>
</comment>
<dbReference type="CDD" id="cd06223">
    <property type="entry name" value="PRTases_typeI"/>
    <property type="match status" value="1"/>
</dbReference>
<keyword evidence="13" id="KW-0660">Purine salvage</keyword>
<keyword evidence="12" id="KW-0808">Transferase</keyword>
<evidence type="ECO:0000256" key="5">
    <source>
        <dbReference type="ARBA" id="ARBA00008391"/>
    </source>
</evidence>
<dbReference type="FunFam" id="3.40.50.2020:FF:000123">
    <property type="entry name" value="Adenine phosphoribosyltransferase"/>
    <property type="match status" value="1"/>
</dbReference>
<dbReference type="GO" id="GO:0006166">
    <property type="term" value="P:purine ribonucleoside salvage"/>
    <property type="evidence" value="ECO:0007669"/>
    <property type="project" value="UniProtKB-KW"/>
</dbReference>
<protein>
    <recommendedName>
        <fullName evidence="8">Adenine phosphoribosyltransferase</fullName>
        <ecNumber evidence="7">2.4.2.7</ecNumber>
    </recommendedName>
</protein>
<dbReference type="SUPFAM" id="SSF53271">
    <property type="entry name" value="PRTase-like"/>
    <property type="match status" value="1"/>
</dbReference>
<evidence type="ECO:0000256" key="3">
    <source>
        <dbReference type="ARBA" id="ARBA00004496"/>
    </source>
</evidence>
<evidence type="ECO:0000256" key="1">
    <source>
        <dbReference type="ARBA" id="ARBA00000868"/>
    </source>
</evidence>
<proteinExistence type="inferred from homology"/>
<dbReference type="InterPro" id="IPR050054">
    <property type="entry name" value="UPRTase/APRTase"/>
</dbReference>
<organism evidence="17">
    <name type="scientific">Balaenoptera musculus</name>
    <name type="common">Blue whale</name>
    <dbReference type="NCBI Taxonomy" id="9771"/>
    <lineage>
        <taxon>Eukaryota</taxon>
        <taxon>Metazoa</taxon>
        <taxon>Chordata</taxon>
        <taxon>Craniata</taxon>
        <taxon>Vertebrata</taxon>
        <taxon>Euteleostomi</taxon>
        <taxon>Mammalia</taxon>
        <taxon>Eutheria</taxon>
        <taxon>Laurasiatheria</taxon>
        <taxon>Artiodactyla</taxon>
        <taxon>Whippomorpha</taxon>
        <taxon>Cetacea</taxon>
        <taxon>Mysticeti</taxon>
        <taxon>Balaenopteridae</taxon>
        <taxon>Balaenoptera</taxon>
    </lineage>
</organism>
<dbReference type="Ensembl" id="ENSBMST00010030478.1">
    <property type="protein sequence ID" value="ENSBMSP00010027697.1"/>
    <property type="gene ID" value="ENSBMSG00010020108.1"/>
</dbReference>
<comment type="catalytic activity">
    <reaction evidence="1">
        <text>AMP + diphosphate = 5-phospho-alpha-D-ribose 1-diphosphate + adenine</text>
        <dbReference type="Rhea" id="RHEA:16609"/>
        <dbReference type="ChEBI" id="CHEBI:16708"/>
        <dbReference type="ChEBI" id="CHEBI:33019"/>
        <dbReference type="ChEBI" id="CHEBI:58017"/>
        <dbReference type="ChEBI" id="CHEBI:456215"/>
        <dbReference type="EC" id="2.4.2.7"/>
    </reaction>
</comment>
<evidence type="ECO:0000256" key="6">
    <source>
        <dbReference type="ARBA" id="ARBA00011738"/>
    </source>
</evidence>
<evidence type="ECO:0000256" key="13">
    <source>
        <dbReference type="ARBA" id="ARBA00022726"/>
    </source>
</evidence>
<dbReference type="PANTHER" id="PTHR32315">
    <property type="entry name" value="ADENINE PHOSPHORIBOSYLTRANSFERASE"/>
    <property type="match status" value="1"/>
</dbReference>
<dbReference type="InterPro" id="IPR029057">
    <property type="entry name" value="PRTase-like"/>
</dbReference>
<dbReference type="GO" id="GO:0002055">
    <property type="term" value="F:adenine binding"/>
    <property type="evidence" value="ECO:0007669"/>
    <property type="project" value="TreeGrafter"/>
</dbReference>
<reference evidence="17" key="1">
    <citation type="submission" date="2023-09" db="UniProtKB">
        <authorList>
            <consortium name="Ensembl"/>
        </authorList>
    </citation>
    <scope>IDENTIFICATION</scope>
</reference>
<dbReference type="Pfam" id="PF00156">
    <property type="entry name" value="Pribosyltran"/>
    <property type="match status" value="1"/>
</dbReference>
<keyword evidence="9" id="KW-0963">Cytoplasm</keyword>
<dbReference type="GO" id="GO:0005654">
    <property type="term" value="C:nucleoplasm"/>
    <property type="evidence" value="ECO:0007669"/>
    <property type="project" value="Ensembl"/>
</dbReference>
<evidence type="ECO:0000256" key="9">
    <source>
        <dbReference type="ARBA" id="ARBA00022490"/>
    </source>
</evidence>
<evidence type="ECO:0000256" key="4">
    <source>
        <dbReference type="ARBA" id="ARBA00004659"/>
    </source>
</evidence>
<evidence type="ECO:0000256" key="14">
    <source>
        <dbReference type="ARBA" id="ARBA00022990"/>
    </source>
</evidence>
<dbReference type="GO" id="GO:0005829">
    <property type="term" value="C:cytosol"/>
    <property type="evidence" value="ECO:0007669"/>
    <property type="project" value="Ensembl"/>
</dbReference>
<dbReference type="PANTHER" id="PTHR32315:SF3">
    <property type="entry name" value="ADENINE PHOSPHORIBOSYLTRANSFERASE"/>
    <property type="match status" value="1"/>
</dbReference>
<dbReference type="EC" id="2.4.2.7" evidence="7"/>
<comment type="function">
    <text evidence="2">Catalyzes a salvage reaction resulting in the formation of AMP, that is energically less costly than de novo synthesis.</text>
</comment>
<keyword evidence="10" id="KW-0597">Phosphoprotein</keyword>
<evidence type="ECO:0000256" key="11">
    <source>
        <dbReference type="ARBA" id="ARBA00022676"/>
    </source>
</evidence>
<dbReference type="GO" id="GO:0006168">
    <property type="term" value="P:adenine salvage"/>
    <property type="evidence" value="ECO:0007669"/>
    <property type="project" value="TreeGrafter"/>
</dbReference>
<evidence type="ECO:0000256" key="7">
    <source>
        <dbReference type="ARBA" id="ARBA00011893"/>
    </source>
</evidence>
<keyword evidence="14" id="KW-0007">Acetylation</keyword>
<evidence type="ECO:0000256" key="12">
    <source>
        <dbReference type="ARBA" id="ARBA00022679"/>
    </source>
</evidence>
<name>A0A8C0DXM7_BALMU</name>
<feature type="domain" description="Phosphoribosyltransferase" evidence="16">
    <location>
        <begin position="95"/>
        <end position="199"/>
    </location>
</feature>
<dbReference type="AlphaFoldDB" id="A0A8C0DXM7"/>
<dbReference type="GO" id="GO:0044209">
    <property type="term" value="P:AMP salvage"/>
    <property type="evidence" value="ECO:0007669"/>
    <property type="project" value="TreeGrafter"/>
</dbReference>
<evidence type="ECO:0000256" key="2">
    <source>
        <dbReference type="ARBA" id="ARBA00003968"/>
    </source>
</evidence>
<dbReference type="GO" id="GO:0016208">
    <property type="term" value="F:AMP binding"/>
    <property type="evidence" value="ECO:0007669"/>
    <property type="project" value="Ensembl"/>
</dbReference>
<evidence type="ECO:0000313" key="17">
    <source>
        <dbReference type="Ensembl" id="ENSBMSP00010027697.1"/>
    </source>
</evidence>
<dbReference type="GeneTree" id="ENSGT00390000017259"/>
<keyword evidence="11" id="KW-0328">Glycosyltransferase</keyword>
<evidence type="ECO:0000259" key="16">
    <source>
        <dbReference type="Pfam" id="PF00156"/>
    </source>
</evidence>
<evidence type="ECO:0000256" key="10">
    <source>
        <dbReference type="ARBA" id="ARBA00022553"/>
    </source>
</evidence>
<evidence type="ECO:0000256" key="8">
    <source>
        <dbReference type="ARBA" id="ARBA00017366"/>
    </source>
</evidence>
<dbReference type="InterPro" id="IPR000836">
    <property type="entry name" value="PRTase_dom"/>
</dbReference>
<comment type="subcellular location">
    <subcellularLocation>
        <location evidence="3">Cytoplasm</location>
    </subcellularLocation>
</comment>
<comment type="subunit">
    <text evidence="6">Homodimer.</text>
</comment>
<feature type="region of interest" description="Disordered" evidence="15">
    <location>
        <begin position="1"/>
        <end position="54"/>
    </location>
</feature>
<dbReference type="NCBIfam" id="NF002636">
    <property type="entry name" value="PRK02304.1-5"/>
    <property type="match status" value="1"/>
</dbReference>
<comment type="pathway">
    <text evidence="4">Purine metabolism; AMP biosynthesis via salvage pathway; AMP from adenine: step 1/1.</text>
</comment>
<accession>A0A8C0DXM7</accession>